<dbReference type="InterPro" id="IPR047817">
    <property type="entry name" value="ABC2_TM_bact-type"/>
</dbReference>
<evidence type="ECO:0000313" key="7">
    <source>
        <dbReference type="EMBL" id="NEN76447.1"/>
    </source>
</evidence>
<feature type="transmembrane region" description="Helical" evidence="5">
    <location>
        <begin position="180"/>
        <end position="201"/>
    </location>
</feature>
<dbReference type="AlphaFoldDB" id="A0A6L9Y9B2"/>
<dbReference type="PANTHER" id="PTHR43332">
    <property type="entry name" value="INNER MEMBRANE TRANSPORT PERMEASE YADH-RELATED"/>
    <property type="match status" value="1"/>
</dbReference>
<accession>A0A6L9Y9B2</accession>
<comment type="similarity">
    <text evidence="5">Belongs to the ABC-2 integral membrane protein family.</text>
</comment>
<dbReference type="PRINTS" id="PR00164">
    <property type="entry name" value="ABC2TRNSPORT"/>
</dbReference>
<dbReference type="PIRSF" id="PIRSF006648">
    <property type="entry name" value="DrrB"/>
    <property type="match status" value="1"/>
</dbReference>
<protein>
    <recommendedName>
        <fullName evidence="5">Transport permease protein</fullName>
    </recommendedName>
</protein>
<dbReference type="PANTHER" id="PTHR43332:SF1">
    <property type="entry name" value="TRANSPORT PERMEASE PROTEIN"/>
    <property type="match status" value="1"/>
</dbReference>
<evidence type="ECO:0000256" key="2">
    <source>
        <dbReference type="ARBA" id="ARBA00022692"/>
    </source>
</evidence>
<keyword evidence="3 5" id="KW-1133">Transmembrane helix</keyword>
<evidence type="ECO:0000256" key="3">
    <source>
        <dbReference type="ARBA" id="ARBA00022989"/>
    </source>
</evidence>
<dbReference type="GO" id="GO:0140359">
    <property type="term" value="F:ABC-type transporter activity"/>
    <property type="evidence" value="ECO:0007669"/>
    <property type="project" value="InterPro"/>
</dbReference>
<proteinExistence type="inferred from homology"/>
<dbReference type="InterPro" id="IPR000412">
    <property type="entry name" value="ABC_2_transport"/>
</dbReference>
<dbReference type="RefSeq" id="WP_163764867.1">
    <property type="nucleotide sequence ID" value="NZ_JAAGYR010000019.1"/>
</dbReference>
<evidence type="ECO:0000256" key="5">
    <source>
        <dbReference type="RuleBase" id="RU361157"/>
    </source>
</evidence>
<gene>
    <name evidence="7" type="ORF">F9B74_09005</name>
</gene>
<feature type="transmembrane region" description="Helical" evidence="5">
    <location>
        <begin position="115"/>
        <end position="143"/>
    </location>
</feature>
<organism evidence="7 8">
    <name type="scientific">Pelistega ratti</name>
    <dbReference type="NCBI Taxonomy" id="2652177"/>
    <lineage>
        <taxon>Bacteria</taxon>
        <taxon>Pseudomonadati</taxon>
        <taxon>Pseudomonadota</taxon>
        <taxon>Betaproteobacteria</taxon>
        <taxon>Burkholderiales</taxon>
        <taxon>Alcaligenaceae</taxon>
        <taxon>Pelistega</taxon>
    </lineage>
</organism>
<dbReference type="Pfam" id="PF01061">
    <property type="entry name" value="ABC2_membrane"/>
    <property type="match status" value="1"/>
</dbReference>
<sequence>MNTPKTHPLQMNLRFGSGFLTLLRKEFMRFYKVSLQTIGAPVLTSVMYLVVFAQVLEGRMQVYGQLSYLSFLIPGLIMMSMMQNAFANASSSLIQSRLTGNLVFILLPPLTPKEIFAAFVTACLIRGLVVGVVLWLVSLLFVVVIPTHFIWMLVFALLSCAIMGTLGLMAGLLSEKYDQLVAFQSFLIIPMTFLSGVFYSIHSLPSLWQKLSYFNPVFYMIDGFRYGFFGISDVSPWQSFFVVFLTFIIVSALVLRILESGYKLRN</sequence>
<keyword evidence="2 5" id="KW-0812">Transmembrane</keyword>
<comment type="caution">
    <text evidence="7">The sequence shown here is derived from an EMBL/GenBank/DDBJ whole genome shotgun (WGS) entry which is preliminary data.</text>
</comment>
<keyword evidence="5" id="KW-0813">Transport</keyword>
<keyword evidence="4 5" id="KW-0472">Membrane</keyword>
<keyword evidence="5" id="KW-1003">Cell membrane</keyword>
<feature type="transmembrane region" description="Helical" evidence="5">
    <location>
        <begin position="33"/>
        <end position="56"/>
    </location>
</feature>
<evidence type="ECO:0000259" key="6">
    <source>
        <dbReference type="PROSITE" id="PS51012"/>
    </source>
</evidence>
<keyword evidence="8" id="KW-1185">Reference proteome</keyword>
<dbReference type="EMBL" id="JAAGYR010000019">
    <property type="protein sequence ID" value="NEN76447.1"/>
    <property type="molecule type" value="Genomic_DNA"/>
</dbReference>
<dbReference type="InterPro" id="IPR052522">
    <property type="entry name" value="ABC-2_transport_permease"/>
</dbReference>
<feature type="transmembrane region" description="Helical" evidence="5">
    <location>
        <begin position="237"/>
        <end position="258"/>
    </location>
</feature>
<comment type="subcellular location">
    <subcellularLocation>
        <location evidence="5">Cell inner membrane</location>
        <topology evidence="5">Multi-pass membrane protein</topology>
    </subcellularLocation>
    <subcellularLocation>
        <location evidence="1">Membrane</location>
        <topology evidence="1">Multi-pass membrane protein</topology>
    </subcellularLocation>
</comment>
<evidence type="ECO:0000256" key="4">
    <source>
        <dbReference type="ARBA" id="ARBA00023136"/>
    </source>
</evidence>
<dbReference type="InterPro" id="IPR013525">
    <property type="entry name" value="ABC2_TM"/>
</dbReference>
<dbReference type="Proteomes" id="UP000477651">
    <property type="component" value="Unassembled WGS sequence"/>
</dbReference>
<name>A0A6L9Y9B2_9BURK</name>
<dbReference type="GO" id="GO:0043190">
    <property type="term" value="C:ATP-binding cassette (ABC) transporter complex"/>
    <property type="evidence" value="ECO:0007669"/>
    <property type="project" value="InterPro"/>
</dbReference>
<feature type="transmembrane region" description="Helical" evidence="5">
    <location>
        <begin position="149"/>
        <end position="173"/>
    </location>
</feature>
<feature type="transmembrane region" description="Helical" evidence="5">
    <location>
        <begin position="68"/>
        <end position="87"/>
    </location>
</feature>
<reference evidence="7 8" key="1">
    <citation type="submission" date="2020-02" db="EMBL/GenBank/DDBJ databases">
        <title>Pelistega sp. NLN82 were isolated from wild rodents of the Hainan Island.</title>
        <authorList>
            <person name="Niu N."/>
            <person name="Zhou J."/>
        </authorList>
    </citation>
    <scope>NUCLEOTIDE SEQUENCE [LARGE SCALE GENOMIC DNA]</scope>
    <source>
        <strain evidence="7 8">NLN82</strain>
    </source>
</reference>
<evidence type="ECO:0000256" key="1">
    <source>
        <dbReference type="ARBA" id="ARBA00004141"/>
    </source>
</evidence>
<evidence type="ECO:0000313" key="8">
    <source>
        <dbReference type="Proteomes" id="UP000477651"/>
    </source>
</evidence>
<feature type="domain" description="ABC transmembrane type-2" evidence="6">
    <location>
        <begin position="32"/>
        <end position="261"/>
    </location>
</feature>
<dbReference type="PROSITE" id="PS51012">
    <property type="entry name" value="ABC_TM2"/>
    <property type="match status" value="1"/>
</dbReference>